<protein>
    <submittedName>
        <fullName evidence="1">Uncharacterized protein</fullName>
    </submittedName>
</protein>
<evidence type="ECO:0000313" key="1">
    <source>
        <dbReference type="EMBL" id="GGH82014.1"/>
    </source>
</evidence>
<dbReference type="Proteomes" id="UP000637774">
    <property type="component" value="Unassembled WGS sequence"/>
</dbReference>
<proteinExistence type="predicted"/>
<gene>
    <name evidence="1" type="ORF">GCM10011495_09600</name>
</gene>
<organism evidence="1 2">
    <name type="scientific">Hymenobacter frigidus</name>
    <dbReference type="NCBI Taxonomy" id="1524095"/>
    <lineage>
        <taxon>Bacteria</taxon>
        <taxon>Pseudomonadati</taxon>
        <taxon>Bacteroidota</taxon>
        <taxon>Cytophagia</taxon>
        <taxon>Cytophagales</taxon>
        <taxon>Hymenobacteraceae</taxon>
        <taxon>Hymenobacter</taxon>
    </lineage>
</organism>
<accession>A0ABQ1ZYR2</accession>
<keyword evidence="2" id="KW-1185">Reference proteome</keyword>
<dbReference type="RefSeq" id="WP_188560895.1">
    <property type="nucleotide sequence ID" value="NZ_BMGY01000006.1"/>
</dbReference>
<reference evidence="2" key="1">
    <citation type="journal article" date="2019" name="Int. J. Syst. Evol. Microbiol.">
        <title>The Global Catalogue of Microorganisms (GCM) 10K type strain sequencing project: providing services to taxonomists for standard genome sequencing and annotation.</title>
        <authorList>
            <consortium name="The Broad Institute Genomics Platform"/>
            <consortium name="The Broad Institute Genome Sequencing Center for Infectious Disease"/>
            <person name="Wu L."/>
            <person name="Ma J."/>
        </authorList>
    </citation>
    <scope>NUCLEOTIDE SEQUENCE [LARGE SCALE GENOMIC DNA]</scope>
    <source>
        <strain evidence="2">CGMCC 1.14966</strain>
    </source>
</reference>
<evidence type="ECO:0000313" key="2">
    <source>
        <dbReference type="Proteomes" id="UP000637774"/>
    </source>
</evidence>
<dbReference type="EMBL" id="BMGY01000006">
    <property type="protein sequence ID" value="GGH82014.1"/>
    <property type="molecule type" value="Genomic_DNA"/>
</dbReference>
<name>A0ABQ1ZYR2_9BACT</name>
<comment type="caution">
    <text evidence="1">The sequence shown here is derived from an EMBL/GenBank/DDBJ whole genome shotgun (WGS) entry which is preliminary data.</text>
</comment>
<sequence>MRPYSLFRRSVSLLLAVLVLLTSVGFTVQRLTCRMSGLSRVAVAVAGQADLRGCLGDLAPAIPVAKDNCCDFSQQVHKLSVPSPELAAKILLPAPLPMAAGSSDLAWPVSPTVTLLTYDSPRWFAADSSPPPRSGRALLAFVCTLMV</sequence>